<protein>
    <recommendedName>
        <fullName evidence="3">Restriction endonuclease type IV Mrr domain-containing protein</fullName>
    </recommendedName>
</protein>
<organism evidence="4 5">
    <name type="scientific">Halosimplex rubrum</name>
    <dbReference type="NCBI Taxonomy" id="869889"/>
    <lineage>
        <taxon>Archaea</taxon>
        <taxon>Methanobacteriati</taxon>
        <taxon>Methanobacteriota</taxon>
        <taxon>Stenosarchaea group</taxon>
        <taxon>Halobacteria</taxon>
        <taxon>Halobacteriales</taxon>
        <taxon>Haloarculaceae</taxon>
        <taxon>Halosimplex</taxon>
    </lineage>
</organism>
<dbReference type="GeneID" id="56080266"/>
<name>A0A7D5P7S7_9EURY</name>
<feature type="compositionally biased region" description="Basic and acidic residues" evidence="2">
    <location>
        <begin position="422"/>
        <end position="436"/>
    </location>
</feature>
<dbReference type="KEGG" id="hrr:HZS55_20345"/>
<feature type="coiled-coil region" evidence="1">
    <location>
        <begin position="211"/>
        <end position="238"/>
    </location>
</feature>
<feature type="compositionally biased region" description="Low complexity" evidence="2">
    <location>
        <begin position="515"/>
        <end position="528"/>
    </location>
</feature>
<dbReference type="Proteomes" id="UP000509667">
    <property type="component" value="Chromosome"/>
</dbReference>
<keyword evidence="5" id="KW-1185">Reference proteome</keyword>
<evidence type="ECO:0000313" key="5">
    <source>
        <dbReference type="Proteomes" id="UP000509667"/>
    </source>
</evidence>
<feature type="compositionally biased region" description="Acidic residues" evidence="2">
    <location>
        <begin position="570"/>
        <end position="580"/>
    </location>
</feature>
<feature type="region of interest" description="Disordered" evidence="2">
    <location>
        <begin position="421"/>
        <end position="528"/>
    </location>
</feature>
<evidence type="ECO:0000313" key="4">
    <source>
        <dbReference type="EMBL" id="QLH79502.1"/>
    </source>
</evidence>
<dbReference type="AlphaFoldDB" id="A0A7D5P7S7"/>
<feature type="compositionally biased region" description="Low complexity" evidence="2">
    <location>
        <begin position="444"/>
        <end position="453"/>
    </location>
</feature>
<feature type="compositionally biased region" description="Acidic residues" evidence="2">
    <location>
        <begin position="474"/>
        <end position="489"/>
    </location>
</feature>
<dbReference type="Pfam" id="PF04471">
    <property type="entry name" value="Mrr_cat"/>
    <property type="match status" value="1"/>
</dbReference>
<evidence type="ECO:0000256" key="1">
    <source>
        <dbReference type="SAM" id="Coils"/>
    </source>
</evidence>
<dbReference type="InterPro" id="IPR007560">
    <property type="entry name" value="Restrct_endonuc_IV_Mrr"/>
</dbReference>
<accession>A0A7D5P7S7</accession>
<gene>
    <name evidence="4" type="ORF">HZS55_20345</name>
</gene>
<dbReference type="RefSeq" id="WP_179909368.1">
    <property type="nucleotide sequence ID" value="NZ_CP058910.1"/>
</dbReference>
<sequence>MKHVIEVENGDAQVLTETGSGGLIGRGLLHDRPLAEYVEPAETPRFVVRNRKRGFVVEEADGGASDEPVETGQVAPDGDHSAAALVTDGRVLFAVGRADGDRTRSVPLDEVVDARTEAGLRNATLVLDTVAGAQYRFPSRGDLDAVREFVDAAAGVWSRAERHLEAAEETLDRVERAFEAGDVDVVLAAVGDVRATLDAARETAASLDGAAASVDDRIEAYRERLRAYERRAYAEQAEQARERGHTRWDDDAYETAADHFERAADSYAAALSVDADRPSDESIERRRTNLDAERERLAAAPLERAEQAVEVARSTDDTEVAVTWWVRALERYERLRALDWGRDDPRFDGDREAVRERLATVAEALVDARCERARRALDAADGAPPAAAAAACDRAESSLDAARAVARERVPDALDAVEDLDDRLAARRPDPSATDRDDTDDTDAATVVVPPEAADGDASDDGEGETEPRSETSVEPDGDAGTDGTETDDGAGSADSEWTLADDGTDDEWLSAERTATSTAADGSAAEAVADAVADASEAEVVADAADAADAVLGSGTGDGDRADDADGRDAEDDSNDGETSDERDGGDGVDTADGWTPAALAGLDTDGFRRVVAECFGATGWTVDAVDDAVDLRARAPGPADVRAGVLAVHADAASTVDGSAVERLAGAVERDGDLDAAVVVAGATLPRTARERAEDTGVAVVTPGALVDELDGHEVSVPRDGAER</sequence>
<evidence type="ECO:0000256" key="2">
    <source>
        <dbReference type="SAM" id="MobiDB-lite"/>
    </source>
</evidence>
<dbReference type="OrthoDB" id="237693at2157"/>
<keyword evidence="1" id="KW-0175">Coiled coil</keyword>
<dbReference type="EMBL" id="CP058910">
    <property type="protein sequence ID" value="QLH79502.1"/>
    <property type="molecule type" value="Genomic_DNA"/>
</dbReference>
<feature type="compositionally biased region" description="Basic and acidic residues" evidence="2">
    <location>
        <begin position="559"/>
        <end position="569"/>
    </location>
</feature>
<proteinExistence type="predicted"/>
<reference evidence="4 5" key="1">
    <citation type="submission" date="2020-07" db="EMBL/GenBank/DDBJ databases">
        <title>Halosimplex pelagicum sp. nov. and Halosimplex rubrum sp. nov., isolated from salted brown alga Laminaria, and emended description of the genus Halosimplex.</title>
        <authorList>
            <person name="Cui H."/>
        </authorList>
    </citation>
    <scope>NUCLEOTIDE SEQUENCE [LARGE SCALE GENOMIC DNA]</scope>
    <source>
        <strain evidence="4 5">R27</strain>
    </source>
</reference>
<feature type="domain" description="Restriction endonuclease type IV Mrr" evidence="3">
    <location>
        <begin position="604"/>
        <end position="709"/>
    </location>
</feature>
<evidence type="ECO:0000259" key="3">
    <source>
        <dbReference type="Pfam" id="PF04471"/>
    </source>
</evidence>
<feature type="region of interest" description="Disordered" evidence="2">
    <location>
        <begin position="550"/>
        <end position="598"/>
    </location>
</feature>
<feature type="compositionally biased region" description="Acidic residues" evidence="2">
    <location>
        <begin position="454"/>
        <end position="465"/>
    </location>
</feature>